<organism evidence="1 2">
    <name type="scientific">Acidiphilium rubrum</name>
    <dbReference type="NCBI Taxonomy" id="526"/>
    <lineage>
        <taxon>Bacteria</taxon>
        <taxon>Pseudomonadati</taxon>
        <taxon>Pseudomonadota</taxon>
        <taxon>Alphaproteobacteria</taxon>
        <taxon>Acetobacterales</taxon>
        <taxon>Acidocellaceae</taxon>
        <taxon>Acidiphilium</taxon>
    </lineage>
</organism>
<dbReference type="Proteomes" id="UP000186308">
    <property type="component" value="Unassembled WGS sequence"/>
</dbReference>
<gene>
    <name evidence="1" type="ORF">SAMN05421828_10187</name>
</gene>
<reference evidence="1 2" key="1">
    <citation type="submission" date="2017-01" db="EMBL/GenBank/DDBJ databases">
        <authorList>
            <person name="Varghese N."/>
            <person name="Submissions S."/>
        </authorList>
    </citation>
    <scope>NUCLEOTIDE SEQUENCE [LARGE SCALE GENOMIC DNA]</scope>
    <source>
        <strain evidence="1 2">ATCC 35905</strain>
    </source>
</reference>
<evidence type="ECO:0000313" key="2">
    <source>
        <dbReference type="Proteomes" id="UP000186308"/>
    </source>
</evidence>
<dbReference type="RefSeq" id="WP_051657283.1">
    <property type="nucleotide sequence ID" value="NZ_FTNE01000001.1"/>
</dbReference>
<accession>A0A8G2CHF8</accession>
<dbReference type="EMBL" id="FTNE01000001">
    <property type="protein sequence ID" value="SIQ05141.1"/>
    <property type="molecule type" value="Genomic_DNA"/>
</dbReference>
<comment type="caution">
    <text evidence="1">The sequence shown here is derived from an EMBL/GenBank/DDBJ whole genome shotgun (WGS) entry which is preliminary data.</text>
</comment>
<keyword evidence="2" id="KW-1185">Reference proteome</keyword>
<evidence type="ECO:0000313" key="1">
    <source>
        <dbReference type="EMBL" id="SIQ05141.1"/>
    </source>
</evidence>
<dbReference type="AlphaFoldDB" id="A0A8G2CHF8"/>
<evidence type="ECO:0008006" key="3">
    <source>
        <dbReference type="Google" id="ProtNLM"/>
    </source>
</evidence>
<protein>
    <recommendedName>
        <fullName evidence="3">Phasin protein</fullName>
    </recommendedName>
</protein>
<name>A0A8G2CHF8_ACIRU</name>
<proteinExistence type="predicted"/>
<sequence>MTKQFSAPWMNPAYGFNLMWQTTRMTLDAQAIIALRLAKIATGGAAGQAEASLMVNEKLRALGESQMIALRALGTADGGAARITRLYQRKLAANRKRLTKA</sequence>